<comment type="caution">
    <text evidence="1">The sequence shown here is derived from an EMBL/GenBank/DDBJ whole genome shotgun (WGS) entry which is preliminary data.</text>
</comment>
<name>A0ABU6C8X4_9ACTN</name>
<accession>A0ABU6C8X4</accession>
<sequence>MSARRVLLLTAAAYESDPEGPRVDGGLVLRAAAAAGLDADALDAAERAGLERSPDGRLRLPGRRAVYEAARPAHRRAAHRLLAEAAAGERHRSAALLHRALAAPYPDSGIGDELAAAARASGPSHGERATAL</sequence>
<keyword evidence="2" id="KW-1185">Reference proteome</keyword>
<gene>
    <name evidence="1" type="ORF">OKJ48_12670</name>
</gene>
<dbReference type="EMBL" id="JAOZYB010000079">
    <property type="protein sequence ID" value="MEB3961093.1"/>
    <property type="molecule type" value="Genomic_DNA"/>
</dbReference>
<organism evidence="1 2">
    <name type="scientific">Streptomyces kunmingensis</name>
    <dbReference type="NCBI Taxonomy" id="68225"/>
    <lineage>
        <taxon>Bacteria</taxon>
        <taxon>Bacillati</taxon>
        <taxon>Actinomycetota</taxon>
        <taxon>Actinomycetes</taxon>
        <taxon>Kitasatosporales</taxon>
        <taxon>Streptomycetaceae</taxon>
        <taxon>Streptomyces</taxon>
    </lineage>
</organism>
<reference evidence="1 2" key="1">
    <citation type="submission" date="2022-10" db="EMBL/GenBank/DDBJ databases">
        <authorList>
            <person name="Xie J."/>
            <person name="Shen N."/>
        </authorList>
    </citation>
    <scope>NUCLEOTIDE SEQUENCE [LARGE SCALE GENOMIC DNA]</scope>
    <source>
        <strain evidence="1 2">DSM 41681</strain>
    </source>
</reference>
<dbReference type="Proteomes" id="UP001352223">
    <property type="component" value="Unassembled WGS sequence"/>
</dbReference>
<evidence type="ECO:0000313" key="1">
    <source>
        <dbReference type="EMBL" id="MEB3961093.1"/>
    </source>
</evidence>
<protein>
    <submittedName>
        <fullName evidence="1">LuxR family transcriptional regulator</fullName>
    </submittedName>
</protein>
<feature type="non-terminal residue" evidence="1">
    <location>
        <position position="132"/>
    </location>
</feature>
<evidence type="ECO:0000313" key="2">
    <source>
        <dbReference type="Proteomes" id="UP001352223"/>
    </source>
</evidence>
<proteinExistence type="predicted"/>